<dbReference type="Proteomes" id="UP000054565">
    <property type="component" value="Unassembled WGS sequence"/>
</dbReference>
<evidence type="ECO:0000313" key="2">
    <source>
        <dbReference type="Proteomes" id="UP000054565"/>
    </source>
</evidence>
<reference evidence="2" key="1">
    <citation type="journal article" date="2010" name="Genome Res.">
        <title>Population genomic sequencing of Coccidioides fungi reveals recent hybridization and transposon control.</title>
        <authorList>
            <person name="Neafsey D.E."/>
            <person name="Barker B.M."/>
            <person name="Sharpton T.J."/>
            <person name="Stajich J.E."/>
            <person name="Park D.J."/>
            <person name="Whiston E."/>
            <person name="Hung C.-Y."/>
            <person name="McMahan C."/>
            <person name="White J."/>
            <person name="Sykes S."/>
            <person name="Heiman D."/>
            <person name="Young S."/>
            <person name="Zeng Q."/>
            <person name="Abouelleil A."/>
            <person name="Aftuck L."/>
            <person name="Bessette D."/>
            <person name="Brown A."/>
            <person name="FitzGerald M."/>
            <person name="Lui A."/>
            <person name="Macdonald J.P."/>
            <person name="Priest M."/>
            <person name="Orbach M.J."/>
            <person name="Galgiani J.N."/>
            <person name="Kirkland T.N."/>
            <person name="Cole G.T."/>
            <person name="Birren B.W."/>
            <person name="Henn M.R."/>
            <person name="Taylor J.W."/>
            <person name="Rounsley S.D."/>
        </authorList>
    </citation>
    <scope>NUCLEOTIDE SEQUENCE [LARGE SCALE GENOMIC DNA]</scope>
    <source>
        <strain evidence="2">RMSCC 2394</strain>
    </source>
</reference>
<proteinExistence type="predicted"/>
<dbReference type="AlphaFoldDB" id="A0A0J6XX87"/>
<dbReference type="EMBL" id="DS028093">
    <property type="protein sequence ID" value="KMO99999.1"/>
    <property type="molecule type" value="Genomic_DNA"/>
</dbReference>
<name>A0A0J6XX87_COCIT</name>
<gene>
    <name evidence="1" type="ORF">CIRG_00142</name>
</gene>
<organism evidence="1 2">
    <name type="scientific">Coccidioides immitis RMSCC 2394</name>
    <dbReference type="NCBI Taxonomy" id="404692"/>
    <lineage>
        <taxon>Eukaryota</taxon>
        <taxon>Fungi</taxon>
        <taxon>Dikarya</taxon>
        <taxon>Ascomycota</taxon>
        <taxon>Pezizomycotina</taxon>
        <taxon>Eurotiomycetes</taxon>
        <taxon>Eurotiomycetidae</taxon>
        <taxon>Onygenales</taxon>
        <taxon>Onygenaceae</taxon>
        <taxon>Coccidioides</taxon>
    </lineage>
</organism>
<evidence type="ECO:0000313" key="1">
    <source>
        <dbReference type="EMBL" id="KMO99999.1"/>
    </source>
</evidence>
<sequence length="114" mass="12976">MFGISLLMGFKEPMCGVFCICHLLSTMSYIIIVVRSPPRAPFGSTTASQCVLRVTTHLQCPRHHLEYAYWNWILEDGSVIEDQGFDSTSRYRFSEESSMVINMSDTLFPEKSPT</sequence>
<protein>
    <submittedName>
        <fullName evidence="1">Uncharacterized protein</fullName>
    </submittedName>
</protein>
<accession>A0A0J6XX87</accession>